<dbReference type="FunFam" id="3.30.230.10:FF:000010">
    <property type="entry name" value="Lon protease"/>
    <property type="match status" value="1"/>
</dbReference>
<sequence>MSNAPGSEPVAAIDLPVLPLRDVVVYPHMVIPLFVGREKSMRALDTAMDGGKQILLVAQKSPETDDPGAADLYDVGTVAQVLQLLKLPDGTIKVLVEGVSRATISRYHEVDGALAAIGEVVEPRYEREERELEVTLRSLMTLFEQYVKMNRKIPPELLSTLSGIDDPSRLADTVAAHLAIRLADKQTLLEAIEVGARLEMLIGFVDGEIDVQQLEKRIRGRVKSQMEKSQREYYLNEQMKAIQKELGELDEAPNEQEELARKIAAAGMPKAVEAKAKTELNKLKQMSPMSAEATVVRNYIDWLVGVPWKKRSKVRRDLKAAQDVLDADHFGLEKVKERILEYLAVQSRVKQMKGPILCLVGPPGVGKTSLGQSIAKATNRKFVRQSLGGVRDEAEIRGHRRTYIGSMPGRIVQNLNKIGTKNPLFLLDEIDKMSMDFRGDPSSALLEVLDPEQNHTFNDHYLEVDLDLSEVMFVATANSLNIPGPLLDRMEVIRIPGYTEDEKVNIALNYLVPKQVKSNGLKPEEVTVHEDAIREIVRYYTRESGVRNLEREVSKICRKVVKELALAGPQPAPAAAPKKGRKKAAPTGAQITAKNIDHYLGVRRYDFGRAEEEAEVGLVTGLAWTEVGGDLLQIEATLMPGKGGLQHTGKLGDVMQESVKAALSVVRARAERLGLDTEFHHKHDIHVHVPEGATPKDGPSAGIAMATALVSALSKVPVKADVAMTGEITLRGRVLPIGGLKEKLLAALRGGIRTVIIPEENRKDLADIPKNVTQGMEIIPVRWIDEVLDIALVRPLLPREREADKAPVDPKRGDDEPLAPRAH</sequence>
<dbReference type="InterPro" id="IPR003593">
    <property type="entry name" value="AAA+_ATPase"/>
</dbReference>
<feature type="domain" description="Lon N-terminal" evidence="18">
    <location>
        <begin position="15"/>
        <end position="209"/>
    </location>
</feature>
<dbReference type="InterPro" id="IPR003111">
    <property type="entry name" value="Lon_prtase_N"/>
</dbReference>
<dbReference type="InterPro" id="IPR015947">
    <property type="entry name" value="PUA-like_sf"/>
</dbReference>
<dbReference type="InterPro" id="IPR008268">
    <property type="entry name" value="Peptidase_S16_AS"/>
</dbReference>
<dbReference type="EMBL" id="JACHHP010000004">
    <property type="protein sequence ID" value="MBB5209040.1"/>
    <property type="molecule type" value="Genomic_DNA"/>
</dbReference>
<dbReference type="FunFam" id="1.20.5.5270:FF:000002">
    <property type="entry name" value="Lon protease homolog"/>
    <property type="match status" value="1"/>
</dbReference>
<dbReference type="InterPro" id="IPR003959">
    <property type="entry name" value="ATPase_AAA_core"/>
</dbReference>
<dbReference type="RefSeq" id="WP_183961572.1">
    <property type="nucleotide sequence ID" value="NZ_JACHHP010000004.1"/>
</dbReference>
<dbReference type="Gene3D" id="1.10.8.60">
    <property type="match status" value="1"/>
</dbReference>
<dbReference type="SUPFAM" id="SSF52540">
    <property type="entry name" value="P-loop containing nucleoside triphosphate hydrolases"/>
    <property type="match status" value="1"/>
</dbReference>
<dbReference type="InterPro" id="IPR027417">
    <property type="entry name" value="P-loop_NTPase"/>
</dbReference>
<evidence type="ECO:0000259" key="17">
    <source>
        <dbReference type="PROSITE" id="PS51786"/>
    </source>
</evidence>
<accession>A0A7W8D931</accession>
<evidence type="ECO:0000256" key="2">
    <source>
        <dbReference type="ARBA" id="ARBA00022490"/>
    </source>
</evidence>
<dbReference type="AlphaFoldDB" id="A0A7W8D931"/>
<dbReference type="InterPro" id="IPR014721">
    <property type="entry name" value="Ribsml_uS5_D2-typ_fold_subgr"/>
</dbReference>
<feature type="binding site" evidence="10 13">
    <location>
        <begin position="361"/>
        <end position="368"/>
    </location>
    <ligand>
        <name>ATP</name>
        <dbReference type="ChEBI" id="CHEBI:30616"/>
    </ligand>
</feature>
<dbReference type="GO" id="GO:0034605">
    <property type="term" value="P:cellular response to heat"/>
    <property type="evidence" value="ECO:0007669"/>
    <property type="project" value="UniProtKB-UniRule"/>
</dbReference>
<dbReference type="HAMAP" id="MF_01973">
    <property type="entry name" value="lon_bact"/>
    <property type="match status" value="1"/>
</dbReference>
<name>A0A7W8D931_9GAMM</name>
<dbReference type="InterPro" id="IPR020568">
    <property type="entry name" value="Ribosomal_Su5_D2-typ_SF"/>
</dbReference>
<dbReference type="NCBIfam" id="NF008053">
    <property type="entry name" value="PRK10787.1"/>
    <property type="match status" value="1"/>
</dbReference>
<evidence type="ECO:0000256" key="7">
    <source>
        <dbReference type="ARBA" id="ARBA00022840"/>
    </source>
</evidence>
<evidence type="ECO:0000256" key="11">
    <source>
        <dbReference type="PIRNR" id="PIRNR001174"/>
    </source>
</evidence>
<evidence type="ECO:0000256" key="12">
    <source>
        <dbReference type="PIRSR" id="PIRSR001174-1"/>
    </source>
</evidence>
<keyword evidence="3 10" id="KW-0645">Protease</keyword>
<keyword evidence="6 10" id="KW-0720">Serine protease</keyword>
<dbReference type="SMART" id="SM00382">
    <property type="entry name" value="AAA"/>
    <property type="match status" value="1"/>
</dbReference>
<gene>
    <name evidence="10" type="primary">lon</name>
    <name evidence="19" type="ORF">HNQ52_002590</name>
</gene>
<dbReference type="PROSITE" id="PS51787">
    <property type="entry name" value="LON_N"/>
    <property type="match status" value="1"/>
</dbReference>
<evidence type="ECO:0000256" key="15">
    <source>
        <dbReference type="RuleBase" id="RU000591"/>
    </source>
</evidence>
<dbReference type="InterPro" id="IPR046336">
    <property type="entry name" value="Lon_prtase_N_sf"/>
</dbReference>
<evidence type="ECO:0000256" key="10">
    <source>
        <dbReference type="HAMAP-Rule" id="MF_01973"/>
    </source>
</evidence>
<evidence type="ECO:0000256" key="16">
    <source>
        <dbReference type="SAM" id="MobiDB-lite"/>
    </source>
</evidence>
<dbReference type="Gene3D" id="2.30.130.40">
    <property type="entry name" value="LON domain-like"/>
    <property type="match status" value="1"/>
</dbReference>
<evidence type="ECO:0000313" key="20">
    <source>
        <dbReference type="Proteomes" id="UP000521199"/>
    </source>
</evidence>
<dbReference type="GO" id="GO:0004252">
    <property type="term" value="F:serine-type endopeptidase activity"/>
    <property type="evidence" value="ECO:0007669"/>
    <property type="project" value="UniProtKB-UniRule"/>
</dbReference>
<dbReference type="PRINTS" id="PR00830">
    <property type="entry name" value="ENDOLAPTASE"/>
</dbReference>
<dbReference type="InterPro" id="IPR027543">
    <property type="entry name" value="Lon_bac"/>
</dbReference>
<dbReference type="GO" id="GO:0004176">
    <property type="term" value="F:ATP-dependent peptidase activity"/>
    <property type="evidence" value="ECO:0007669"/>
    <property type="project" value="UniProtKB-UniRule"/>
</dbReference>
<dbReference type="InterPro" id="IPR008269">
    <property type="entry name" value="Lon_proteolytic"/>
</dbReference>
<dbReference type="Pfam" id="PF00004">
    <property type="entry name" value="AAA"/>
    <property type="match status" value="1"/>
</dbReference>
<dbReference type="EC" id="3.4.21.53" evidence="10 11"/>
<evidence type="ECO:0000259" key="18">
    <source>
        <dbReference type="PROSITE" id="PS51787"/>
    </source>
</evidence>
<comment type="similarity">
    <text evidence="10 11 14 15">Belongs to the peptidase S16 family.</text>
</comment>
<feature type="compositionally biased region" description="Basic and acidic residues" evidence="16">
    <location>
        <begin position="801"/>
        <end position="815"/>
    </location>
</feature>
<dbReference type="Pfam" id="PF02190">
    <property type="entry name" value="LON_substr_bdg"/>
    <property type="match status" value="1"/>
</dbReference>
<keyword evidence="20" id="KW-1185">Reference proteome</keyword>
<evidence type="ECO:0000256" key="5">
    <source>
        <dbReference type="ARBA" id="ARBA00022801"/>
    </source>
</evidence>
<protein>
    <recommendedName>
        <fullName evidence="10 11">Lon protease</fullName>
        <ecNumber evidence="10 11">3.4.21.53</ecNumber>
    </recommendedName>
    <alternativeName>
        <fullName evidence="10">ATP-dependent protease La</fullName>
    </alternativeName>
</protein>
<dbReference type="NCBIfam" id="TIGR00763">
    <property type="entry name" value="lon"/>
    <property type="match status" value="1"/>
</dbReference>
<keyword evidence="2 10" id="KW-0963">Cytoplasm</keyword>
<dbReference type="GO" id="GO:0005524">
    <property type="term" value="F:ATP binding"/>
    <property type="evidence" value="ECO:0007669"/>
    <property type="project" value="UniProtKB-UniRule"/>
</dbReference>
<dbReference type="SUPFAM" id="SSF54211">
    <property type="entry name" value="Ribosomal protein S5 domain 2-like"/>
    <property type="match status" value="1"/>
</dbReference>
<dbReference type="Proteomes" id="UP000521199">
    <property type="component" value="Unassembled WGS sequence"/>
</dbReference>
<dbReference type="PIRSF" id="PIRSF001174">
    <property type="entry name" value="Lon_proteas"/>
    <property type="match status" value="1"/>
</dbReference>
<dbReference type="InterPro" id="IPR027065">
    <property type="entry name" value="Lon_Prtase"/>
</dbReference>
<comment type="catalytic activity">
    <reaction evidence="9 10 11 14">
        <text>Hydrolysis of proteins in presence of ATP.</text>
        <dbReference type="EC" id="3.4.21.53"/>
    </reaction>
</comment>
<dbReference type="Gene3D" id="1.20.58.1480">
    <property type="match status" value="1"/>
</dbReference>
<comment type="subcellular location">
    <subcellularLocation>
        <location evidence="1 10 11">Cytoplasm</location>
    </subcellularLocation>
</comment>
<evidence type="ECO:0000256" key="9">
    <source>
        <dbReference type="ARBA" id="ARBA00050665"/>
    </source>
</evidence>
<dbReference type="InterPro" id="IPR054594">
    <property type="entry name" value="Lon_lid"/>
</dbReference>
<keyword evidence="5 10" id="KW-0378">Hydrolase</keyword>
<feature type="active site" evidence="10 12">
    <location>
        <position position="743"/>
    </location>
</feature>
<evidence type="ECO:0000256" key="1">
    <source>
        <dbReference type="ARBA" id="ARBA00004496"/>
    </source>
</evidence>
<dbReference type="Gene3D" id="3.40.50.300">
    <property type="entry name" value="P-loop containing nucleotide triphosphate hydrolases"/>
    <property type="match status" value="1"/>
</dbReference>
<dbReference type="SMART" id="SM00464">
    <property type="entry name" value="LON"/>
    <property type="match status" value="1"/>
</dbReference>
<evidence type="ECO:0000256" key="6">
    <source>
        <dbReference type="ARBA" id="ARBA00022825"/>
    </source>
</evidence>
<comment type="subunit">
    <text evidence="10 11">Homohexamer. Organized in a ring with a central cavity.</text>
</comment>
<evidence type="ECO:0000256" key="14">
    <source>
        <dbReference type="PROSITE-ProRule" id="PRU01122"/>
    </source>
</evidence>
<dbReference type="FunFam" id="3.40.50.300:FF:000021">
    <property type="entry name" value="Lon protease homolog"/>
    <property type="match status" value="1"/>
</dbReference>
<evidence type="ECO:0000256" key="4">
    <source>
        <dbReference type="ARBA" id="ARBA00022741"/>
    </source>
</evidence>
<dbReference type="PROSITE" id="PS51786">
    <property type="entry name" value="LON_PROTEOLYTIC"/>
    <property type="match status" value="1"/>
</dbReference>
<evidence type="ECO:0000256" key="13">
    <source>
        <dbReference type="PIRSR" id="PIRSR001174-2"/>
    </source>
</evidence>
<dbReference type="PROSITE" id="PS01046">
    <property type="entry name" value="LON_SER"/>
    <property type="match status" value="1"/>
</dbReference>
<comment type="caution">
    <text evidence="19">The sequence shown here is derived from an EMBL/GenBank/DDBJ whole genome shotgun (WGS) entry which is preliminary data.</text>
</comment>
<evidence type="ECO:0000256" key="8">
    <source>
        <dbReference type="ARBA" id="ARBA00023016"/>
    </source>
</evidence>
<keyword evidence="8 10" id="KW-0346">Stress response</keyword>
<keyword evidence="4 10" id="KW-0547">Nucleotide-binding</keyword>
<dbReference type="GO" id="GO:0005737">
    <property type="term" value="C:cytoplasm"/>
    <property type="evidence" value="ECO:0007669"/>
    <property type="project" value="UniProtKB-SubCell"/>
</dbReference>
<dbReference type="CDD" id="cd19500">
    <property type="entry name" value="RecA-like_Lon"/>
    <property type="match status" value="1"/>
</dbReference>
<comment type="function">
    <text evidence="10">ATP-dependent serine protease that mediates the selective degradation of mutant and abnormal proteins as well as certain short-lived regulatory proteins. Required for cellular homeostasis and for survival from DNA damage and developmental changes induced by stress. Degrades polypeptides processively to yield small peptide fragments that are 5 to 10 amino acids long. Binds to DNA in a double-stranded, site-specific manner.</text>
</comment>
<dbReference type="InterPro" id="IPR004815">
    <property type="entry name" value="Lon_bac/euk-typ"/>
</dbReference>
<feature type="region of interest" description="Disordered" evidence="16">
    <location>
        <begin position="801"/>
        <end position="823"/>
    </location>
</feature>
<dbReference type="Pfam" id="PF05362">
    <property type="entry name" value="Lon_C"/>
    <property type="match status" value="1"/>
</dbReference>
<dbReference type="GO" id="GO:0043565">
    <property type="term" value="F:sequence-specific DNA binding"/>
    <property type="evidence" value="ECO:0007669"/>
    <property type="project" value="UniProtKB-UniRule"/>
</dbReference>
<dbReference type="GO" id="GO:0006515">
    <property type="term" value="P:protein quality control for misfolded or incompletely synthesized proteins"/>
    <property type="evidence" value="ECO:0007669"/>
    <property type="project" value="UniProtKB-UniRule"/>
</dbReference>
<dbReference type="FunFam" id="1.20.58.1480:FF:000001">
    <property type="entry name" value="Lon protease"/>
    <property type="match status" value="1"/>
</dbReference>
<organism evidence="19 20">
    <name type="scientific">Chiayiivirga flava</name>
    <dbReference type="NCBI Taxonomy" id="659595"/>
    <lineage>
        <taxon>Bacteria</taxon>
        <taxon>Pseudomonadati</taxon>
        <taxon>Pseudomonadota</taxon>
        <taxon>Gammaproteobacteria</taxon>
        <taxon>Lysobacterales</taxon>
        <taxon>Lysobacteraceae</taxon>
        <taxon>Chiayiivirga</taxon>
    </lineage>
</organism>
<dbReference type="SUPFAM" id="SSF88697">
    <property type="entry name" value="PUA domain-like"/>
    <property type="match status" value="1"/>
</dbReference>
<dbReference type="Gene3D" id="1.20.5.5270">
    <property type="match status" value="1"/>
</dbReference>
<comment type="induction">
    <text evidence="10">By heat shock.</text>
</comment>
<keyword evidence="7 10" id="KW-0067">ATP-binding</keyword>
<dbReference type="Pfam" id="PF22667">
    <property type="entry name" value="Lon_lid"/>
    <property type="match status" value="1"/>
</dbReference>
<dbReference type="PANTHER" id="PTHR10046">
    <property type="entry name" value="ATP DEPENDENT LON PROTEASE FAMILY MEMBER"/>
    <property type="match status" value="1"/>
</dbReference>
<evidence type="ECO:0000313" key="19">
    <source>
        <dbReference type="EMBL" id="MBB5209040.1"/>
    </source>
</evidence>
<dbReference type="Gene3D" id="3.30.230.10">
    <property type="match status" value="1"/>
</dbReference>
<feature type="active site" evidence="10 12">
    <location>
        <position position="700"/>
    </location>
</feature>
<dbReference type="GO" id="GO:0016887">
    <property type="term" value="F:ATP hydrolysis activity"/>
    <property type="evidence" value="ECO:0007669"/>
    <property type="project" value="UniProtKB-UniRule"/>
</dbReference>
<feature type="domain" description="Lon proteolytic" evidence="17">
    <location>
        <begin position="613"/>
        <end position="794"/>
    </location>
</feature>
<reference evidence="19 20" key="1">
    <citation type="submission" date="2020-08" db="EMBL/GenBank/DDBJ databases">
        <title>Genomic Encyclopedia of Type Strains, Phase IV (KMG-IV): sequencing the most valuable type-strain genomes for metagenomic binning, comparative biology and taxonomic classification.</title>
        <authorList>
            <person name="Goeker M."/>
        </authorList>
    </citation>
    <scope>NUCLEOTIDE SEQUENCE [LARGE SCALE GENOMIC DNA]</scope>
    <source>
        <strain evidence="19 20">DSM 24163</strain>
    </source>
</reference>
<proteinExistence type="evidence at transcript level"/>
<evidence type="ECO:0000256" key="3">
    <source>
        <dbReference type="ARBA" id="ARBA00022670"/>
    </source>
</evidence>